<dbReference type="PIRSF" id="PIRSF000980">
    <property type="entry name" value="RecC"/>
    <property type="match status" value="1"/>
</dbReference>
<keyword evidence="9 10" id="KW-0234">DNA repair</keyword>
<dbReference type="InterPro" id="IPR041500">
    <property type="entry name" value="RecC_C"/>
</dbReference>
<evidence type="ECO:0000256" key="7">
    <source>
        <dbReference type="ARBA" id="ARBA00022840"/>
    </source>
</evidence>
<keyword evidence="3 10" id="KW-0227">DNA damage</keyword>
<protein>
    <recommendedName>
        <fullName evidence="10">RecBCD enzyme subunit RecC</fullName>
    </recommendedName>
    <alternativeName>
        <fullName evidence="10">Exonuclease V subunit RecC</fullName>
        <shortName evidence="10">ExoV subunit RecC</shortName>
    </alternativeName>
    <alternativeName>
        <fullName evidence="10">Helicase/nuclease RecBCD subunit RecC</fullName>
    </alternativeName>
</protein>
<comment type="function">
    <text evidence="10">A helicase/nuclease that prepares dsDNA breaks (DSB) for recombinational DNA repair. Binds to DSBs and unwinds DNA via a highly rapid and processive ATP-dependent bidirectional helicase activity. Unwinds dsDNA until it encounters a Chi (crossover hotspot instigator) sequence from the 3' direction. Cuts ssDNA a few nucleotides 3' to the Chi site. The properties and activities of the enzyme are changed at Chi. The Chi-altered holoenzyme produces a long 3'-ssDNA overhang and facilitates RecA-binding to the ssDNA for homologous DNA recombination and repair. Holoenzyme degrades any linearized DNA that is unable to undergo homologous recombination. In the holoenzyme this subunit recognizes the wild-type Chi sequence, and when added to isolated RecB increases its ATP-dependent helicase processivity.</text>
</comment>
<dbReference type="GO" id="GO:0003678">
    <property type="term" value="F:DNA helicase activity"/>
    <property type="evidence" value="ECO:0007669"/>
    <property type="project" value="UniProtKB-UniRule"/>
</dbReference>
<evidence type="ECO:0000313" key="12">
    <source>
        <dbReference type="EMBL" id="OOF58329.1"/>
    </source>
</evidence>
<evidence type="ECO:0000256" key="5">
    <source>
        <dbReference type="ARBA" id="ARBA00022806"/>
    </source>
</evidence>
<dbReference type="Gene3D" id="3.40.50.300">
    <property type="entry name" value="P-loop containing nucleotide triphosphate hydrolases"/>
    <property type="match status" value="2"/>
</dbReference>
<gene>
    <name evidence="10" type="primary">recC</name>
    <name evidence="12" type="ORF">BKL49_07530</name>
</gene>
<dbReference type="GO" id="GO:0000724">
    <property type="term" value="P:double-strand break repair via homologous recombination"/>
    <property type="evidence" value="ECO:0007669"/>
    <property type="project" value="UniProtKB-UniRule"/>
</dbReference>
<evidence type="ECO:0000256" key="2">
    <source>
        <dbReference type="ARBA" id="ARBA00022741"/>
    </source>
</evidence>
<dbReference type="Pfam" id="PF04257">
    <property type="entry name" value="Exonuc_V_gamma"/>
    <property type="match status" value="1"/>
</dbReference>
<evidence type="ECO:0000256" key="6">
    <source>
        <dbReference type="ARBA" id="ARBA00022839"/>
    </source>
</evidence>
<dbReference type="InterPro" id="IPR027417">
    <property type="entry name" value="P-loop_NTPase"/>
</dbReference>
<keyword evidence="6 10" id="KW-0269">Exonuclease</keyword>
<reference evidence="12 13" key="1">
    <citation type="submission" date="2016-10" db="EMBL/GenBank/DDBJ databases">
        <title>Rodentibacter gen. nov. and new species.</title>
        <authorList>
            <person name="Christensen H."/>
        </authorList>
    </citation>
    <scope>NUCLEOTIDE SEQUENCE [LARGE SCALE GENOMIC DNA]</scope>
    <source>
        <strain evidence="12 13">Ac151</strain>
    </source>
</reference>
<comment type="caution">
    <text evidence="12">The sequence shown here is derived from an EMBL/GenBank/DDBJ whole genome shotgun (WGS) entry which is preliminary data.</text>
</comment>
<dbReference type="GO" id="GO:0009338">
    <property type="term" value="C:exodeoxyribonuclease V complex"/>
    <property type="evidence" value="ECO:0007669"/>
    <property type="project" value="InterPro"/>
</dbReference>
<dbReference type="HAMAP" id="MF_01486">
    <property type="entry name" value="RecC"/>
    <property type="match status" value="1"/>
</dbReference>
<evidence type="ECO:0000256" key="9">
    <source>
        <dbReference type="ARBA" id="ARBA00023204"/>
    </source>
</evidence>
<comment type="subunit">
    <text evidence="10">Heterotrimer of RecB, RecC and RecD. All subunits contribute to DNA-binding.</text>
</comment>
<organism evidence="12 13">
    <name type="scientific">Rodentibacter myodis</name>
    <dbReference type="NCBI Taxonomy" id="1907939"/>
    <lineage>
        <taxon>Bacteria</taxon>
        <taxon>Pseudomonadati</taxon>
        <taxon>Pseudomonadota</taxon>
        <taxon>Gammaproteobacteria</taxon>
        <taxon>Pasteurellales</taxon>
        <taxon>Pasteurellaceae</taxon>
        <taxon>Rodentibacter</taxon>
    </lineage>
</organism>
<keyword evidence="1 10" id="KW-0540">Nuclease</keyword>
<comment type="miscellaneous">
    <text evidence="10">In the RecBCD complex, RecB has a slow 3'-5' helicase, an exonuclease activity and loads RecA onto ssDNA, RecD has a fast 5'-3' helicase activity, while RecC stimulates the ATPase and processivity of the RecB helicase and contributes to recognition of the Chi site.</text>
</comment>
<evidence type="ECO:0000256" key="10">
    <source>
        <dbReference type="HAMAP-Rule" id="MF_01486"/>
    </source>
</evidence>
<keyword evidence="4 10" id="KW-0378">Hydrolase</keyword>
<evidence type="ECO:0000256" key="4">
    <source>
        <dbReference type="ARBA" id="ARBA00022801"/>
    </source>
</evidence>
<dbReference type="STRING" id="1907939.BKL49_07530"/>
<dbReference type="OrthoDB" id="9762834at2"/>
<dbReference type="Pfam" id="PF17946">
    <property type="entry name" value="RecC_C"/>
    <property type="match status" value="1"/>
</dbReference>
<keyword evidence="7 10" id="KW-0067">ATP-binding</keyword>
<evidence type="ECO:0000256" key="3">
    <source>
        <dbReference type="ARBA" id="ARBA00022763"/>
    </source>
</evidence>
<dbReference type="EMBL" id="MLHQ01000018">
    <property type="protein sequence ID" value="OOF58329.1"/>
    <property type="molecule type" value="Genomic_DNA"/>
</dbReference>
<dbReference type="GO" id="GO:0005524">
    <property type="term" value="F:ATP binding"/>
    <property type="evidence" value="ECO:0007669"/>
    <property type="project" value="UniProtKB-UniRule"/>
</dbReference>
<dbReference type="SUPFAM" id="SSF52540">
    <property type="entry name" value="P-loop containing nucleoside triphosphate hydrolases"/>
    <property type="match status" value="2"/>
</dbReference>
<dbReference type="RefSeq" id="WP_077424153.1">
    <property type="nucleotide sequence ID" value="NZ_MLHQ01000018.1"/>
</dbReference>
<comment type="similarity">
    <text evidence="10">Belongs to the RecC family.</text>
</comment>
<sequence>MFIVYYSNQLEKQKEILAELFKSLPPEDPFQQDIILVQSPGMAQWLQMAQANKNGISANLAFPMPASFIWQLYADNLPAVSLQNPFDKDSMMWRLMDLIPDFLEQANFAPLRHYLDSSPHSEQYKLYQLSSKIADLFDQYLVYRPEWIFAWERGEDEQIAAQIQSQQAHLNEALLQQIQDNVAWQGELWRALVAIVKNDLGEQATHRAALHEQFLTLLKDKNRPKKLPSRVFIFGISALPITYLSILQAMSTEVDIHLFFNNPSQEYWGDIRDLRWDYLLSRTRRDYEKQAEIQPLFSAAQISQLEQGSLETTYHDENLQIGNPLLAAWGKMGRDFLYTLVRDEERIETYPVNAYEDISNTTLLGQLQSHILHLQNQPLNIEKNDRTLTLHSCHSAMREVEVLHDYLLHLFNQDGTLTPKDVVVMVADINQYTPYIQAVFGQKNGNSPLIPFSISDNKLSESDVLVSSYLTLLRLKESTFSAEEILTLLDIPAVRERFDISLSDLPLVREWVADSGIRFGLQKWQDGVNFNAWQAGLERMLLGYAMREEQGIWQESLGFDSSYGLKGELAGKLSHFFTALSRWHQDLQQAYAIEKWREKLTALLTDFFAQNEETAETRFYLQEKINEVAEQLNELHFDTPLQADVIADVMTTKLEDTPNSLKFLAGKVNFCTLLPMRSVPFKVVCLLGMNEADYPRTQTPNSFDLMQYHHQKGDRVRRDDDRYLFLEALLAARDYCYISYIGRSITDNQAKEPSVLVNQLLDYINQGQGAENKLQVQQHSMTAFSPSNFKNTENFDRSFAAKWLPMAKVGGTVAQKEFAVLMENTENITEIELDRLVGFVENPVKFFFEKQLGVYFRDEDDRIADSENFTLNGLEKYALNNDLLYLDEDQFDKYFAQATVKGVLPRAEFGRVEAETVRDTVLAFKGKIADLGDPHSAPVDFTLAVDWLGKTHRIRLFGYIENLFDDRVIEWRFATYKDRYRIRPWLYYLIQCVTQNEVEPPLLITKDKTIEFPALDQETALEQLQIYVRDYLQSQTEIQLVPTGDKILDFLVDESAVDFVAILEKLKKLAENDAFSAKKADPYWRRVLAQTSKFEESENLTALIRQTKSWFGLMFERTDTDKNIKSGKKSTDKGAK</sequence>
<name>A0A1V3JPK9_9PAST</name>
<keyword evidence="2 10" id="KW-0547">Nucleotide-binding</keyword>
<dbReference type="PANTHER" id="PTHR30591:SF1">
    <property type="entry name" value="RECBCD ENZYME SUBUNIT RECC"/>
    <property type="match status" value="1"/>
</dbReference>
<evidence type="ECO:0000313" key="13">
    <source>
        <dbReference type="Proteomes" id="UP000188602"/>
    </source>
</evidence>
<dbReference type="NCBIfam" id="TIGR01450">
    <property type="entry name" value="recC"/>
    <property type="match status" value="1"/>
</dbReference>
<dbReference type="Proteomes" id="UP000188602">
    <property type="component" value="Unassembled WGS sequence"/>
</dbReference>
<evidence type="ECO:0000256" key="8">
    <source>
        <dbReference type="ARBA" id="ARBA00023125"/>
    </source>
</evidence>
<dbReference type="InterPro" id="IPR006697">
    <property type="entry name" value="RecC"/>
</dbReference>
<evidence type="ECO:0000256" key="1">
    <source>
        <dbReference type="ARBA" id="ARBA00022722"/>
    </source>
</evidence>
<keyword evidence="8 10" id="KW-0238">DNA-binding</keyword>
<accession>A0A1V3JPK9</accession>
<keyword evidence="13" id="KW-1185">Reference proteome</keyword>
<evidence type="ECO:0000259" key="11">
    <source>
        <dbReference type="Pfam" id="PF17946"/>
    </source>
</evidence>
<keyword evidence="5 10" id="KW-0347">Helicase</keyword>
<dbReference type="InterPro" id="IPR013986">
    <property type="entry name" value="DExx_box_DNA_helicase_dom_sf"/>
</dbReference>
<dbReference type="AlphaFoldDB" id="A0A1V3JPK9"/>
<proteinExistence type="inferred from homology"/>
<dbReference type="PANTHER" id="PTHR30591">
    <property type="entry name" value="RECBCD ENZYME SUBUNIT RECC"/>
    <property type="match status" value="1"/>
</dbReference>
<dbReference type="SUPFAM" id="SSF52980">
    <property type="entry name" value="Restriction endonuclease-like"/>
    <property type="match status" value="1"/>
</dbReference>
<dbReference type="GO" id="GO:0008854">
    <property type="term" value="F:exodeoxyribonuclease V activity"/>
    <property type="evidence" value="ECO:0007669"/>
    <property type="project" value="InterPro"/>
</dbReference>
<dbReference type="InterPro" id="IPR011335">
    <property type="entry name" value="Restrct_endonuc-II-like"/>
</dbReference>
<dbReference type="GO" id="GO:0003677">
    <property type="term" value="F:DNA binding"/>
    <property type="evidence" value="ECO:0007669"/>
    <property type="project" value="UniProtKB-UniRule"/>
</dbReference>
<dbReference type="Gene3D" id="3.40.50.10930">
    <property type="match status" value="1"/>
</dbReference>
<dbReference type="Gene3D" id="1.10.10.990">
    <property type="match status" value="1"/>
</dbReference>
<dbReference type="Gene3D" id="1.10.10.160">
    <property type="match status" value="1"/>
</dbReference>
<feature type="domain" description="RecC C-terminal" evidence="11">
    <location>
        <begin position="829"/>
        <end position="1042"/>
    </location>
</feature>